<reference evidence="4" key="1">
    <citation type="journal article" date="2023" name="bioRxiv">
        <title>Scaffold-level genome assemblies of two parasitoid biocontrol wasps reveal the parthenogenesis mechanism and an associated novel virus.</title>
        <authorList>
            <person name="Inwood S."/>
            <person name="Skelly J."/>
            <person name="Guhlin J."/>
            <person name="Harrop T."/>
            <person name="Goldson S."/>
            <person name="Dearden P."/>
        </authorList>
    </citation>
    <scope>NUCLEOTIDE SEQUENCE</scope>
    <source>
        <strain evidence="4">Lincoln</strain>
        <tissue evidence="4">Whole body</tissue>
    </source>
</reference>
<protein>
    <recommendedName>
        <fullName evidence="3">SSD domain-containing protein</fullName>
    </recommendedName>
</protein>
<dbReference type="Gene3D" id="1.20.1640.10">
    <property type="entry name" value="Multidrug efflux transporter AcrB transmembrane domain"/>
    <property type="match status" value="2"/>
</dbReference>
<dbReference type="EMBL" id="JAQQBR010001831">
    <property type="protein sequence ID" value="KAK0168590.1"/>
    <property type="molecule type" value="Genomic_DNA"/>
</dbReference>
<keyword evidence="2" id="KW-0472">Membrane</keyword>
<keyword evidence="2" id="KW-0812">Transmembrane</keyword>
<keyword evidence="2" id="KW-1133">Transmembrane helix</keyword>
<feature type="transmembrane region" description="Helical" evidence="2">
    <location>
        <begin position="451"/>
        <end position="474"/>
    </location>
</feature>
<feature type="transmembrane region" description="Helical" evidence="2">
    <location>
        <begin position="868"/>
        <end position="889"/>
    </location>
</feature>
<feature type="transmembrane region" description="Helical" evidence="2">
    <location>
        <begin position="413"/>
        <end position="430"/>
    </location>
</feature>
<dbReference type="InterPro" id="IPR000731">
    <property type="entry name" value="SSD"/>
</dbReference>
<organism evidence="4 5">
    <name type="scientific">Microctonus hyperodae</name>
    <name type="common">Parasitoid wasp</name>
    <dbReference type="NCBI Taxonomy" id="165561"/>
    <lineage>
        <taxon>Eukaryota</taxon>
        <taxon>Metazoa</taxon>
        <taxon>Ecdysozoa</taxon>
        <taxon>Arthropoda</taxon>
        <taxon>Hexapoda</taxon>
        <taxon>Insecta</taxon>
        <taxon>Pterygota</taxon>
        <taxon>Neoptera</taxon>
        <taxon>Endopterygota</taxon>
        <taxon>Hymenoptera</taxon>
        <taxon>Apocrita</taxon>
        <taxon>Ichneumonoidea</taxon>
        <taxon>Braconidae</taxon>
        <taxon>Euphorinae</taxon>
        <taxon>Microctonus</taxon>
    </lineage>
</organism>
<dbReference type="InterPro" id="IPR053958">
    <property type="entry name" value="HMGCR/SNAP/NPC1-like_SSD"/>
</dbReference>
<proteinExistence type="inferred from homology"/>
<keyword evidence="5" id="KW-1185">Reference proteome</keyword>
<evidence type="ECO:0000313" key="5">
    <source>
        <dbReference type="Proteomes" id="UP001168972"/>
    </source>
</evidence>
<evidence type="ECO:0000259" key="3">
    <source>
        <dbReference type="PROSITE" id="PS50156"/>
    </source>
</evidence>
<evidence type="ECO:0000256" key="1">
    <source>
        <dbReference type="ARBA" id="ARBA00005585"/>
    </source>
</evidence>
<comment type="caution">
    <text evidence="4">The sequence shown here is derived from an EMBL/GenBank/DDBJ whole genome shotgun (WGS) entry which is preliminary data.</text>
</comment>
<reference evidence="4" key="2">
    <citation type="submission" date="2023-03" db="EMBL/GenBank/DDBJ databases">
        <authorList>
            <person name="Inwood S.N."/>
            <person name="Skelly J.G."/>
            <person name="Guhlin J."/>
            <person name="Harrop T.W.R."/>
            <person name="Goldson S.G."/>
            <person name="Dearden P.K."/>
        </authorList>
    </citation>
    <scope>NUCLEOTIDE SEQUENCE</scope>
    <source>
        <strain evidence="4">Lincoln</strain>
        <tissue evidence="4">Whole body</tissue>
    </source>
</reference>
<evidence type="ECO:0000313" key="4">
    <source>
        <dbReference type="EMBL" id="KAK0168590.1"/>
    </source>
</evidence>
<sequence length="965" mass="109092">MEDETPVVKRRSVCELLQRLPENISLVVEHFFYRLGLNIAQRPIKWIIGITIVVLLCLGGLYRFHQEKNPLKLWVPPDSDFVKDTEWLMSKFKDGQRIETMIFTADDIFQPYALYQLNEITKLTIDAQTDSEPKLTWTDVCFKIPIISGYSNRNFRAKRDIEDDFFDQEPELRKNKSKFDPSVHAPTEFYCDIISSLPDGCVIFSILDLWEYNSDIILNQTRKDILTKVNTINISPTLGHPINFTDLLGDVTTDYMGRIIAAKAVKTQWMLHVDFTKVNMNDAGNDIGTNDWATIEVLKWESALLNVLHESSELLKISNKLYNQSLAIWYETGRSFGDISSSTMFQDIKKIIIGTVLMTVYVLLILSQFNWVGWRFCLTCAGLMCVGGAFIVAIGICSLFGVPYGPVHSSLPFMLMSLGVDDIFIITASWKEVQSNKLNRVKSIDKRIARMLSHAGAAISITSLTDVVAFIIGASTILPSLESFCIYAAVGVLVTFLLQVTFFVAFFTLDVKRMENKRNGMFPCIKHENYEPNKINESKTKFRNAMRWIYSNIILTTPGKIVIILITMILTIISVMGTCQLKQWFDPNWFLPKGSYLSNFQSIHNEKYPNRGYPAAIYIGEANYVAEFSKIIALTEKFINMSTIDHIEMWPQEFANFIRGNYNKDIIKNGTVTDDEFHYYLSKFLFSQTGGKFQGNFAFDGNLTCGRNAPKILLSSINFAFKSFNKPDEWIPAMDNSKHAVIETGLSCYATVWSRVFAAWATDKVIAHEVTRNIILALICVMATTAVLIAEPQTCMWILLCITLTLIDICGFMYYWGLSIDIVSCIGLELAAGLGIDYSAHVAHAFLNSRTSNNDNNRHARTLIAVEHIGAAVLYGAGSTLLAQSLLAFSDAYVFRTFFKIFFMVVLFGIWHGLILLPVILSTIGPRTLHANQTNISRMKNDIIDVNDENNEALLPLNATIKSDN</sequence>
<gene>
    <name evidence="4" type="ORF">PV327_002372</name>
</gene>
<feature type="transmembrane region" description="Helical" evidence="2">
    <location>
        <begin position="774"/>
        <end position="790"/>
    </location>
</feature>
<feature type="transmembrane region" description="Helical" evidence="2">
    <location>
        <begin position="901"/>
        <end position="921"/>
    </location>
</feature>
<dbReference type="SUPFAM" id="SSF82866">
    <property type="entry name" value="Multidrug efflux transporter AcrB transmembrane domain"/>
    <property type="match status" value="2"/>
</dbReference>
<feature type="domain" description="SSD" evidence="3">
    <location>
        <begin position="347"/>
        <end position="509"/>
    </location>
</feature>
<feature type="transmembrane region" description="Helical" evidence="2">
    <location>
        <begin position="548"/>
        <end position="573"/>
    </location>
</feature>
<feature type="transmembrane region" description="Helical" evidence="2">
    <location>
        <begin position="376"/>
        <end position="401"/>
    </location>
</feature>
<feature type="transmembrane region" description="Helical" evidence="2">
    <location>
        <begin position="351"/>
        <end position="369"/>
    </location>
</feature>
<name>A0AA39FFJ7_MICHY</name>
<dbReference type="PANTHER" id="PTHR10796:SF130">
    <property type="entry name" value="PATCHED DOMAIN-CONTAINING PROTEIN 3-LIKE PROTEIN"/>
    <property type="match status" value="1"/>
</dbReference>
<dbReference type="GO" id="GO:0016020">
    <property type="term" value="C:membrane"/>
    <property type="evidence" value="ECO:0007669"/>
    <property type="project" value="TreeGrafter"/>
</dbReference>
<feature type="transmembrane region" description="Helical" evidence="2">
    <location>
        <begin position="44"/>
        <end position="62"/>
    </location>
</feature>
<dbReference type="Pfam" id="PF12349">
    <property type="entry name" value="Sterol-sensing"/>
    <property type="match status" value="1"/>
</dbReference>
<evidence type="ECO:0000256" key="2">
    <source>
        <dbReference type="SAM" id="Phobius"/>
    </source>
</evidence>
<dbReference type="InterPro" id="IPR051697">
    <property type="entry name" value="Patched_domain-protein"/>
</dbReference>
<dbReference type="Proteomes" id="UP001168972">
    <property type="component" value="Unassembled WGS sequence"/>
</dbReference>
<comment type="similarity">
    <text evidence="1">Belongs to the patched family.</text>
</comment>
<dbReference type="PANTHER" id="PTHR10796">
    <property type="entry name" value="PATCHED-RELATED"/>
    <property type="match status" value="1"/>
</dbReference>
<feature type="transmembrane region" description="Helical" evidence="2">
    <location>
        <begin position="486"/>
        <end position="509"/>
    </location>
</feature>
<feature type="transmembrane region" description="Helical" evidence="2">
    <location>
        <begin position="797"/>
        <end position="816"/>
    </location>
</feature>
<dbReference type="AlphaFoldDB" id="A0AA39FFJ7"/>
<accession>A0AA39FFJ7</accession>
<dbReference type="PROSITE" id="PS50156">
    <property type="entry name" value="SSD"/>
    <property type="match status" value="1"/>
</dbReference>
<feature type="transmembrane region" description="Helical" evidence="2">
    <location>
        <begin position="822"/>
        <end position="847"/>
    </location>
</feature>